<accession>A0A520LRX7</accession>
<feature type="transmembrane region" description="Helical" evidence="1">
    <location>
        <begin position="39"/>
        <end position="56"/>
    </location>
</feature>
<feature type="transmembrane region" description="Helical" evidence="1">
    <location>
        <begin position="6"/>
        <end position="27"/>
    </location>
</feature>
<comment type="caution">
    <text evidence="3">The sequence shown here is derived from an EMBL/GenBank/DDBJ whole genome shotgun (WGS) entry which is preliminary data.</text>
</comment>
<dbReference type="InterPro" id="IPR006976">
    <property type="entry name" value="VanZ-like"/>
</dbReference>
<evidence type="ECO:0000313" key="3">
    <source>
        <dbReference type="EMBL" id="RZO11735.1"/>
    </source>
</evidence>
<dbReference type="NCBIfam" id="NF037970">
    <property type="entry name" value="vanZ_1"/>
    <property type="match status" value="1"/>
</dbReference>
<dbReference type="Proteomes" id="UP000319023">
    <property type="component" value="Unassembled WGS sequence"/>
</dbReference>
<proteinExistence type="predicted"/>
<name>A0A520LRX7_9GAMM</name>
<keyword evidence="1" id="KW-0812">Transmembrane</keyword>
<reference evidence="3 4" key="1">
    <citation type="submission" date="2019-02" db="EMBL/GenBank/DDBJ databases">
        <title>Prokaryotic population dynamics and viral predation in marine succession experiment using metagenomics: the confinement effect.</title>
        <authorList>
            <person name="Haro-Moreno J.M."/>
            <person name="Rodriguez-Valera F."/>
            <person name="Lopez-Perez M."/>
        </authorList>
    </citation>
    <scope>NUCLEOTIDE SEQUENCE [LARGE SCALE GENOMIC DNA]</scope>
    <source>
        <strain evidence="3">MED-G168</strain>
    </source>
</reference>
<keyword evidence="1" id="KW-1133">Transmembrane helix</keyword>
<sequence length="116" mass="13713">MLLIQHSSRFILGISIILISILSIQEIKVEPSINLSDKFIHFSCFLYLTIISWLSRIIYKELWLYVIVLAYGILIEIVQIYIPYRSFEFLDIFADFLGILAGSFFINFFKDLYPKY</sequence>
<dbReference type="PANTHER" id="PTHR28008">
    <property type="entry name" value="DOMAIN PROTEIN, PUTATIVE (AFU_ORTHOLOGUE AFUA_3G10980)-RELATED"/>
    <property type="match status" value="1"/>
</dbReference>
<evidence type="ECO:0000313" key="4">
    <source>
        <dbReference type="Proteomes" id="UP000319023"/>
    </source>
</evidence>
<dbReference type="Pfam" id="PF04892">
    <property type="entry name" value="VanZ"/>
    <property type="match status" value="1"/>
</dbReference>
<evidence type="ECO:0000256" key="1">
    <source>
        <dbReference type="SAM" id="Phobius"/>
    </source>
</evidence>
<dbReference type="AlphaFoldDB" id="A0A520LRX7"/>
<dbReference type="EMBL" id="SHBN01000032">
    <property type="protein sequence ID" value="RZO11735.1"/>
    <property type="molecule type" value="Genomic_DNA"/>
</dbReference>
<gene>
    <name evidence="3" type="ORF">EVB01_02075</name>
</gene>
<feature type="transmembrane region" description="Helical" evidence="1">
    <location>
        <begin position="62"/>
        <end position="82"/>
    </location>
</feature>
<evidence type="ECO:0000259" key="2">
    <source>
        <dbReference type="Pfam" id="PF04892"/>
    </source>
</evidence>
<protein>
    <submittedName>
        <fullName evidence="3">VanZ family protein</fullName>
    </submittedName>
</protein>
<organism evidence="3 4">
    <name type="scientific">SAR86 cluster bacterium</name>
    <dbReference type="NCBI Taxonomy" id="2030880"/>
    <lineage>
        <taxon>Bacteria</taxon>
        <taxon>Pseudomonadati</taxon>
        <taxon>Pseudomonadota</taxon>
        <taxon>Gammaproteobacteria</taxon>
        <taxon>SAR86 cluster</taxon>
    </lineage>
</organism>
<feature type="transmembrane region" description="Helical" evidence="1">
    <location>
        <begin position="89"/>
        <end position="109"/>
    </location>
</feature>
<feature type="domain" description="VanZ-like" evidence="2">
    <location>
        <begin position="33"/>
        <end position="109"/>
    </location>
</feature>
<dbReference type="PANTHER" id="PTHR28008:SF1">
    <property type="entry name" value="DOMAIN PROTEIN, PUTATIVE (AFU_ORTHOLOGUE AFUA_3G10980)-RELATED"/>
    <property type="match status" value="1"/>
</dbReference>
<keyword evidence="1" id="KW-0472">Membrane</keyword>